<dbReference type="KEGG" id="fla:SY85_19585"/>
<feature type="compositionally biased region" description="Low complexity" evidence="1">
    <location>
        <begin position="46"/>
        <end position="55"/>
    </location>
</feature>
<keyword evidence="2" id="KW-0472">Membrane</keyword>
<proteinExistence type="predicted"/>
<feature type="region of interest" description="Disordered" evidence="1">
    <location>
        <begin position="132"/>
        <end position="205"/>
    </location>
</feature>
<keyword evidence="2" id="KW-1133">Transmembrane helix</keyword>
<keyword evidence="2" id="KW-0812">Transmembrane</keyword>
<evidence type="ECO:0000256" key="2">
    <source>
        <dbReference type="SAM" id="Phobius"/>
    </source>
</evidence>
<reference evidence="4" key="1">
    <citation type="submission" date="2015-01" db="EMBL/GenBank/DDBJ databases">
        <title>Flavisolibacter sp./LCS9/ whole genome sequencing.</title>
        <authorList>
            <person name="Kim M.K."/>
            <person name="Srinivasan S."/>
            <person name="Lee J.-J."/>
        </authorList>
    </citation>
    <scope>NUCLEOTIDE SEQUENCE [LARGE SCALE GENOMIC DNA]</scope>
    <source>
        <strain evidence="4">LCS9</strain>
    </source>
</reference>
<evidence type="ECO:0000256" key="1">
    <source>
        <dbReference type="SAM" id="MobiDB-lite"/>
    </source>
</evidence>
<evidence type="ECO:0000313" key="3">
    <source>
        <dbReference type="EMBL" id="ANE52356.1"/>
    </source>
</evidence>
<dbReference type="EMBL" id="CP011390">
    <property type="protein sequence ID" value="ANE52356.1"/>
    <property type="molecule type" value="Genomic_DNA"/>
</dbReference>
<dbReference type="STRING" id="1492898.SY85_19585"/>
<dbReference type="RefSeq" id="WP_066406731.1">
    <property type="nucleotide sequence ID" value="NZ_CP011390.1"/>
</dbReference>
<reference evidence="3 4" key="2">
    <citation type="journal article" date="2016" name="Int. J. Syst. Evol. Microbiol.">
        <title>Flavisolibacter tropicus sp. nov., isolated from tropical soil.</title>
        <authorList>
            <person name="Lee J.J."/>
            <person name="Kang M.S."/>
            <person name="Kim G.S."/>
            <person name="Lee C.S."/>
            <person name="Lim S."/>
            <person name="Lee J."/>
            <person name="Roh S.H."/>
            <person name="Kang H."/>
            <person name="Ha J.M."/>
            <person name="Bae S."/>
            <person name="Jung H.Y."/>
            <person name="Kim M.K."/>
        </authorList>
    </citation>
    <scope>NUCLEOTIDE SEQUENCE [LARGE SCALE GENOMIC DNA]</scope>
    <source>
        <strain evidence="3 4">LCS9</strain>
    </source>
</reference>
<evidence type="ECO:0000313" key="4">
    <source>
        <dbReference type="Proteomes" id="UP000077177"/>
    </source>
</evidence>
<feature type="transmembrane region" description="Helical" evidence="2">
    <location>
        <begin position="57"/>
        <end position="75"/>
    </location>
</feature>
<feature type="region of interest" description="Disordered" evidence="1">
    <location>
        <begin position="36"/>
        <end position="56"/>
    </location>
</feature>
<gene>
    <name evidence="3" type="ORF">SY85_19585</name>
</gene>
<dbReference type="OrthoDB" id="670215at2"/>
<name>A0A172TZC9_9BACT</name>
<dbReference type="AlphaFoldDB" id="A0A172TZC9"/>
<accession>A0A172TZC9</accession>
<feature type="compositionally biased region" description="Acidic residues" evidence="1">
    <location>
        <begin position="36"/>
        <end position="45"/>
    </location>
</feature>
<dbReference type="Proteomes" id="UP000077177">
    <property type="component" value="Chromosome"/>
</dbReference>
<organism evidence="3 4">
    <name type="scientific">Flavisolibacter tropicus</name>
    <dbReference type="NCBI Taxonomy" id="1492898"/>
    <lineage>
        <taxon>Bacteria</taxon>
        <taxon>Pseudomonadati</taxon>
        <taxon>Bacteroidota</taxon>
        <taxon>Chitinophagia</taxon>
        <taxon>Chitinophagales</taxon>
        <taxon>Chitinophagaceae</taxon>
        <taxon>Flavisolibacter</taxon>
    </lineage>
</organism>
<keyword evidence="4" id="KW-1185">Reference proteome</keyword>
<protein>
    <submittedName>
        <fullName evidence="3">Uncharacterized protein</fullName>
    </submittedName>
</protein>
<feature type="compositionally biased region" description="Polar residues" evidence="1">
    <location>
        <begin position="132"/>
        <end position="142"/>
    </location>
</feature>
<sequence length="205" mass="21810">MNQKTTYEVTITSKLNQLPIPDLREAIWARIEGELDADMPTDDGGDTPPSSPRGGQVLPYALPGIVVIIIALFLIKINKQNSKPNKIPATTPATQTIITTPAASPPPIDTKAIIPDKKNPVVYPGTNVPISTVPNSTDSSSVPVADIIPPVTDNTNQQAPPLVQAPPSQTQKTDSLAPKKKRGVSGITNDDYRITPAKPDSGRKN</sequence>